<dbReference type="GO" id="GO:0007165">
    <property type="term" value="P:signal transduction"/>
    <property type="evidence" value="ECO:0007669"/>
    <property type="project" value="UniProtKB-KW"/>
</dbReference>
<feature type="transmembrane region" description="Helical" evidence="8">
    <location>
        <begin position="288"/>
        <end position="312"/>
    </location>
</feature>
<dbReference type="PANTHER" id="PTHR21143:SF131">
    <property type="entry name" value="GUSTATORY AND ODORANT RECEPTOR 63A-RELATED"/>
    <property type="match status" value="1"/>
</dbReference>
<keyword evidence="2 8" id="KW-1003">Cell membrane</keyword>
<evidence type="ECO:0000256" key="7">
    <source>
        <dbReference type="ARBA" id="ARBA00023224"/>
    </source>
</evidence>
<dbReference type="GO" id="GO:0030424">
    <property type="term" value="C:axon"/>
    <property type="evidence" value="ECO:0007669"/>
    <property type="project" value="TreeGrafter"/>
</dbReference>
<dbReference type="RefSeq" id="XP_016982915.2">
    <property type="nucleotide sequence ID" value="XM_017127426.2"/>
</dbReference>
<comment type="caution">
    <text evidence="8">Lacks conserved residue(s) required for the propagation of feature annotation.</text>
</comment>
<dbReference type="Pfam" id="PF08395">
    <property type="entry name" value="7tm_7"/>
    <property type="match status" value="1"/>
</dbReference>
<keyword evidence="6 8" id="KW-0675">Receptor</keyword>
<feature type="compositionally biased region" description="Basic and acidic residues" evidence="9">
    <location>
        <begin position="374"/>
        <end position="386"/>
    </location>
</feature>
<evidence type="ECO:0000256" key="8">
    <source>
        <dbReference type="RuleBase" id="RU363108"/>
    </source>
</evidence>
<evidence type="ECO:0000256" key="4">
    <source>
        <dbReference type="ARBA" id="ARBA00022989"/>
    </source>
</evidence>
<feature type="transmembrane region" description="Helical" evidence="8">
    <location>
        <begin position="75"/>
        <end position="93"/>
    </location>
</feature>
<feature type="transmembrane region" description="Helical" evidence="8">
    <location>
        <begin position="158"/>
        <end position="184"/>
    </location>
</feature>
<dbReference type="AlphaFoldDB" id="A0A6P4EXN5"/>
<evidence type="ECO:0000256" key="2">
    <source>
        <dbReference type="ARBA" id="ARBA00022475"/>
    </source>
</evidence>
<comment type="function">
    <text evidence="8">Gustatory receptor which mediates acceptance or avoidance behavior, depending on its substrates.</text>
</comment>
<evidence type="ECO:0000256" key="9">
    <source>
        <dbReference type="SAM" id="MobiDB-lite"/>
    </source>
</evidence>
<sequence>MANWIGLMMRAVYYYCHLIGLTNFDYEPRTGRVYKSWKTTFYTATVNTAITVLAYHWTGQMDSSLFGNVNELQEYVIVFMSGLRIIGGLVTLLNRWRQRKQLMELVRNILRLYVANPNMNSLSRWGFLVKFFTTLAVDLVSIILAVDVTGRVSLAQALALFLQFWTSSILNLAILQHYLVILFVRVQYQLMNTELRNIIEESERLCSLPRRRAAFMTRCCYLSDQLEDIAKLQSQLQLIVSQVGKVFGIQGLVVYSGYYLFSVVFSYLTYSLFKNGSKNLDLALRTIILGYTLNFFYYLDAMLNLFNVLLVLDDHKEMLRLLAKRTLFSSGLDVRLEESFESFQLQVARNPFEMNVMQLFPVNHYSTTAMYSGKDNDEANSSDKGRMSYTNSQNSKDNKTKDYNTDNGRLLKWHVIWKWGVANGQCQTLLLQIISNAANANNNTRRQH</sequence>
<keyword evidence="3 8" id="KW-0812">Transmembrane</keyword>
<reference evidence="10" key="1">
    <citation type="submission" date="2025-08" db="UniProtKB">
        <authorList>
            <consortium name="RefSeq"/>
        </authorList>
    </citation>
    <scope>IDENTIFICATION</scope>
</reference>
<evidence type="ECO:0000256" key="5">
    <source>
        <dbReference type="ARBA" id="ARBA00023136"/>
    </source>
</evidence>
<dbReference type="InterPro" id="IPR013604">
    <property type="entry name" value="7TM_chemorcpt"/>
</dbReference>
<accession>A0A6P4EXN5</accession>
<gene>
    <name evidence="10" type="primary">LOC108047309</name>
</gene>
<dbReference type="OrthoDB" id="7856336at2759"/>
<feature type="transmembrane region" description="Helical" evidence="8">
    <location>
        <begin position="127"/>
        <end position="146"/>
    </location>
</feature>
<evidence type="ECO:0000313" key="10">
    <source>
        <dbReference type="RefSeq" id="XP_016982915.1"/>
    </source>
</evidence>
<protein>
    <recommendedName>
        <fullName evidence="8">Gustatory receptor</fullName>
    </recommendedName>
</protein>
<proteinExistence type="inferred from homology"/>
<name>A0A6P4EXN5_DRORH</name>
<dbReference type="RefSeq" id="XP_016982915.1">
    <property type="nucleotide sequence ID" value="XM_017127426.1"/>
</dbReference>
<comment type="subcellular location">
    <subcellularLocation>
        <location evidence="1 8">Cell membrane</location>
        <topology evidence="1 8">Multi-pass membrane protein</topology>
    </subcellularLocation>
</comment>
<feature type="transmembrane region" description="Helical" evidence="8">
    <location>
        <begin position="246"/>
        <end position="268"/>
    </location>
</feature>
<dbReference type="GeneID" id="108047309"/>
<keyword evidence="5 8" id="KW-0472">Membrane</keyword>
<comment type="similarity">
    <text evidence="8">Belongs to the insect chemoreceptor superfamily. Gustatory receptor (GR) family.</text>
</comment>
<dbReference type="GO" id="GO:0043025">
    <property type="term" value="C:neuronal cell body"/>
    <property type="evidence" value="ECO:0007669"/>
    <property type="project" value="TreeGrafter"/>
</dbReference>
<organism evidence="10">
    <name type="scientific">Drosophila rhopaloa</name>
    <name type="common">Fruit fly</name>
    <dbReference type="NCBI Taxonomy" id="1041015"/>
    <lineage>
        <taxon>Eukaryota</taxon>
        <taxon>Metazoa</taxon>
        <taxon>Ecdysozoa</taxon>
        <taxon>Arthropoda</taxon>
        <taxon>Hexapoda</taxon>
        <taxon>Insecta</taxon>
        <taxon>Pterygota</taxon>
        <taxon>Neoptera</taxon>
        <taxon>Endopterygota</taxon>
        <taxon>Diptera</taxon>
        <taxon>Brachycera</taxon>
        <taxon>Muscomorpha</taxon>
        <taxon>Ephydroidea</taxon>
        <taxon>Drosophilidae</taxon>
        <taxon>Drosophila</taxon>
        <taxon>Sophophora</taxon>
    </lineage>
</organism>
<feature type="transmembrane region" description="Helical" evidence="8">
    <location>
        <begin position="39"/>
        <end position="55"/>
    </location>
</feature>
<evidence type="ECO:0000256" key="6">
    <source>
        <dbReference type="ARBA" id="ARBA00023170"/>
    </source>
</evidence>
<keyword evidence="7 8" id="KW-0807">Transducer</keyword>
<dbReference type="GO" id="GO:0030425">
    <property type="term" value="C:dendrite"/>
    <property type="evidence" value="ECO:0007669"/>
    <property type="project" value="TreeGrafter"/>
</dbReference>
<evidence type="ECO:0000256" key="3">
    <source>
        <dbReference type="ARBA" id="ARBA00022692"/>
    </source>
</evidence>
<keyword evidence="4 8" id="KW-1133">Transmembrane helix</keyword>
<evidence type="ECO:0000256" key="1">
    <source>
        <dbReference type="ARBA" id="ARBA00004651"/>
    </source>
</evidence>
<dbReference type="GO" id="GO:0033041">
    <property type="term" value="F:sweet taste receptor activity"/>
    <property type="evidence" value="ECO:0007669"/>
    <property type="project" value="TreeGrafter"/>
</dbReference>
<feature type="region of interest" description="Disordered" evidence="9">
    <location>
        <begin position="373"/>
        <end position="404"/>
    </location>
</feature>
<dbReference type="GO" id="GO:0005886">
    <property type="term" value="C:plasma membrane"/>
    <property type="evidence" value="ECO:0007669"/>
    <property type="project" value="UniProtKB-SubCell"/>
</dbReference>
<dbReference type="PANTHER" id="PTHR21143">
    <property type="entry name" value="INVERTEBRATE GUSTATORY RECEPTOR"/>
    <property type="match status" value="1"/>
</dbReference>